<evidence type="ECO:0000313" key="4">
    <source>
        <dbReference type="Proteomes" id="UP000015105"/>
    </source>
</evidence>
<dbReference type="EnsemblPlants" id="AET7Gv20248100.2">
    <property type="protein sequence ID" value="AET7Gv20248100.2"/>
    <property type="gene ID" value="AET7Gv20248100"/>
</dbReference>
<dbReference type="AlphaFoldDB" id="A0A453QMX3"/>
<organism evidence="3 4">
    <name type="scientific">Aegilops tauschii subsp. strangulata</name>
    <name type="common">Goatgrass</name>
    <dbReference type="NCBI Taxonomy" id="200361"/>
    <lineage>
        <taxon>Eukaryota</taxon>
        <taxon>Viridiplantae</taxon>
        <taxon>Streptophyta</taxon>
        <taxon>Embryophyta</taxon>
        <taxon>Tracheophyta</taxon>
        <taxon>Spermatophyta</taxon>
        <taxon>Magnoliopsida</taxon>
        <taxon>Liliopsida</taxon>
        <taxon>Poales</taxon>
        <taxon>Poaceae</taxon>
        <taxon>BOP clade</taxon>
        <taxon>Pooideae</taxon>
        <taxon>Triticodae</taxon>
        <taxon>Triticeae</taxon>
        <taxon>Triticinae</taxon>
        <taxon>Aegilops</taxon>
    </lineage>
</organism>
<evidence type="ECO:0000256" key="1">
    <source>
        <dbReference type="ARBA" id="ARBA00022679"/>
    </source>
</evidence>
<proteinExistence type="predicted"/>
<dbReference type="InterPro" id="IPR023213">
    <property type="entry name" value="CAT-like_dom_sf"/>
</dbReference>
<keyword evidence="4" id="KW-1185">Reference proteome</keyword>
<name>A0A453QMX3_AEGTS</name>
<keyword evidence="2" id="KW-0012">Acyltransferase</keyword>
<dbReference type="InterPro" id="IPR051504">
    <property type="entry name" value="Plant_metabolite_acyltrans"/>
</dbReference>
<dbReference type="Gene3D" id="3.30.559.10">
    <property type="entry name" value="Chloramphenicol acetyltransferase-like domain"/>
    <property type="match status" value="2"/>
</dbReference>
<dbReference type="Gramene" id="AET7Gv20248100.2">
    <property type="protein sequence ID" value="AET7Gv20248100.2"/>
    <property type="gene ID" value="AET7Gv20248100"/>
</dbReference>
<dbReference type="Proteomes" id="UP000015105">
    <property type="component" value="Chromosome 7D"/>
</dbReference>
<dbReference type="GO" id="GO:0016747">
    <property type="term" value="F:acyltransferase activity, transferring groups other than amino-acyl groups"/>
    <property type="evidence" value="ECO:0007669"/>
    <property type="project" value="UniProtKB-ARBA"/>
</dbReference>
<sequence>MGATADQVRILSVTHVQPDRQTTNLWPLADDHTIMKLSFLDSFHVATGPIQRLFFYDGPGLPPFPFIAGSLRSSLAATLHVFLPLAGKLAFRPASGHVVLDCSPSAVSSSRVKFVEAEFLPGADALRRLAGDEEHDTEAFAWLVPELDDAGKLPAPVLAVQVTRPAGDGRGVVAVGVSLHHAVADGKSFWQFLRWWSAASRGDLLTAVPGDLMPPPPFDRTAIRHRREEELTAWILRLRAPMLPTLGHRWSSSTACRRTKTFLLVADEIQSLKQRLSQKLPKPASAYVAISSLAWTCIVGAKMSSHMIHDDDDAFLMVHADCRGRLHRPPIDKGFFGNCVKPCYARARAANLMPPRHLVEHNDGLAHAAAAIQETIRDGLEAAGENLFANFGEVLKYHMALPPGRASTVGSSHRFMAYETDFGWGPPSRVELASISPFCLISQESRVLEYVLENLHIS</sequence>
<reference evidence="4" key="1">
    <citation type="journal article" date="2014" name="Science">
        <title>Ancient hybridizations among the ancestral genomes of bread wheat.</title>
        <authorList>
            <consortium name="International Wheat Genome Sequencing Consortium,"/>
            <person name="Marcussen T."/>
            <person name="Sandve S.R."/>
            <person name="Heier L."/>
            <person name="Spannagl M."/>
            <person name="Pfeifer M."/>
            <person name="Jakobsen K.S."/>
            <person name="Wulff B.B."/>
            <person name="Steuernagel B."/>
            <person name="Mayer K.F."/>
            <person name="Olsen O.A."/>
        </authorList>
    </citation>
    <scope>NUCLEOTIDE SEQUENCE [LARGE SCALE GENOMIC DNA]</scope>
    <source>
        <strain evidence="4">cv. AL8/78</strain>
    </source>
</reference>
<accession>A0A453QMX3</accession>
<dbReference type="PANTHER" id="PTHR31625">
    <property type="match status" value="1"/>
</dbReference>
<dbReference type="STRING" id="200361.A0A453QMX3"/>
<dbReference type="Pfam" id="PF02458">
    <property type="entry name" value="Transferase"/>
    <property type="match status" value="1"/>
</dbReference>
<evidence type="ECO:0000313" key="3">
    <source>
        <dbReference type="EnsemblPlants" id="AET7Gv20248100.2"/>
    </source>
</evidence>
<protein>
    <recommendedName>
        <fullName evidence="5">Anthocyanin 5-aromatic acyltransferase</fullName>
    </recommendedName>
</protein>
<reference evidence="3" key="5">
    <citation type="journal article" date="2021" name="G3 (Bethesda)">
        <title>Aegilops tauschii genome assembly Aet v5.0 features greater sequence contiguity and improved annotation.</title>
        <authorList>
            <person name="Wang L."/>
            <person name="Zhu T."/>
            <person name="Rodriguez J.C."/>
            <person name="Deal K.R."/>
            <person name="Dubcovsky J."/>
            <person name="McGuire P.E."/>
            <person name="Lux T."/>
            <person name="Spannagl M."/>
            <person name="Mayer K.F.X."/>
            <person name="Baldrich P."/>
            <person name="Meyers B.C."/>
            <person name="Huo N."/>
            <person name="Gu Y.Q."/>
            <person name="Zhou H."/>
            <person name="Devos K.M."/>
            <person name="Bennetzen J.L."/>
            <person name="Unver T."/>
            <person name="Budak H."/>
            <person name="Gulick P.J."/>
            <person name="Galiba G."/>
            <person name="Kalapos B."/>
            <person name="Nelson D.R."/>
            <person name="Li P."/>
            <person name="You F.M."/>
            <person name="Luo M.C."/>
            <person name="Dvorak J."/>
        </authorList>
    </citation>
    <scope>NUCLEOTIDE SEQUENCE [LARGE SCALE GENOMIC DNA]</scope>
    <source>
        <strain evidence="3">cv. AL8/78</strain>
    </source>
</reference>
<reference evidence="3" key="3">
    <citation type="journal article" date="2017" name="Nature">
        <title>Genome sequence of the progenitor of the wheat D genome Aegilops tauschii.</title>
        <authorList>
            <person name="Luo M.C."/>
            <person name="Gu Y.Q."/>
            <person name="Puiu D."/>
            <person name="Wang H."/>
            <person name="Twardziok S.O."/>
            <person name="Deal K.R."/>
            <person name="Huo N."/>
            <person name="Zhu T."/>
            <person name="Wang L."/>
            <person name="Wang Y."/>
            <person name="McGuire P.E."/>
            <person name="Liu S."/>
            <person name="Long H."/>
            <person name="Ramasamy R.K."/>
            <person name="Rodriguez J.C."/>
            <person name="Van S.L."/>
            <person name="Yuan L."/>
            <person name="Wang Z."/>
            <person name="Xia Z."/>
            <person name="Xiao L."/>
            <person name="Anderson O.D."/>
            <person name="Ouyang S."/>
            <person name="Liang Y."/>
            <person name="Zimin A.V."/>
            <person name="Pertea G."/>
            <person name="Qi P."/>
            <person name="Bennetzen J.L."/>
            <person name="Dai X."/>
            <person name="Dawson M.W."/>
            <person name="Muller H.G."/>
            <person name="Kugler K."/>
            <person name="Rivarola-Duarte L."/>
            <person name="Spannagl M."/>
            <person name="Mayer K.F.X."/>
            <person name="Lu F.H."/>
            <person name="Bevan M.W."/>
            <person name="Leroy P."/>
            <person name="Li P."/>
            <person name="You F.M."/>
            <person name="Sun Q."/>
            <person name="Liu Z."/>
            <person name="Lyons E."/>
            <person name="Wicker T."/>
            <person name="Salzberg S.L."/>
            <person name="Devos K.M."/>
            <person name="Dvorak J."/>
        </authorList>
    </citation>
    <scope>NUCLEOTIDE SEQUENCE [LARGE SCALE GENOMIC DNA]</scope>
    <source>
        <strain evidence="3">cv. AL8/78</strain>
    </source>
</reference>
<evidence type="ECO:0008006" key="5">
    <source>
        <dbReference type="Google" id="ProtNLM"/>
    </source>
</evidence>
<reference evidence="3" key="4">
    <citation type="submission" date="2019-03" db="UniProtKB">
        <authorList>
            <consortium name="EnsemblPlants"/>
        </authorList>
    </citation>
    <scope>IDENTIFICATION</scope>
</reference>
<keyword evidence="1" id="KW-0808">Transferase</keyword>
<reference evidence="4" key="2">
    <citation type="journal article" date="2017" name="Nat. Plants">
        <title>The Aegilops tauschii genome reveals multiple impacts of transposons.</title>
        <authorList>
            <person name="Zhao G."/>
            <person name="Zou C."/>
            <person name="Li K."/>
            <person name="Wang K."/>
            <person name="Li T."/>
            <person name="Gao L."/>
            <person name="Zhang X."/>
            <person name="Wang H."/>
            <person name="Yang Z."/>
            <person name="Liu X."/>
            <person name="Jiang W."/>
            <person name="Mao L."/>
            <person name="Kong X."/>
            <person name="Jiao Y."/>
            <person name="Jia J."/>
        </authorList>
    </citation>
    <scope>NUCLEOTIDE SEQUENCE [LARGE SCALE GENOMIC DNA]</scope>
    <source>
        <strain evidence="4">cv. AL8/78</strain>
    </source>
</reference>
<evidence type="ECO:0000256" key="2">
    <source>
        <dbReference type="ARBA" id="ARBA00023315"/>
    </source>
</evidence>